<keyword evidence="1" id="KW-0614">Plasmid</keyword>
<reference evidence="1" key="1">
    <citation type="journal article" date="2016" name="Antimicrob. Agents Chemother.">
        <title>Genetic Characterization of a blaVEB-2-carrying plasmid in Vibrio parahaemolyticus.</title>
        <authorList>
            <person name="Li R."/>
            <person name="Ye L."/>
            <person name="Zheng Z."/>
            <person name="Chan E.W."/>
            <person name="Chen S."/>
        </authorList>
    </citation>
    <scope>NUCLEOTIDE SEQUENCE</scope>
    <source>
        <strain evidence="1">VPS92</strain>
        <plasmid evidence="1">pVPS92-VEB</plasmid>
    </source>
</reference>
<geneLocation type="plasmid" evidence="1">
    <name>pVPS92-VEB</name>
</geneLocation>
<dbReference type="AlphaFoldDB" id="A0A1B1LRM4"/>
<organism evidence="1">
    <name type="scientific">Vibrio parahaemolyticus</name>
    <dbReference type="NCBI Taxonomy" id="670"/>
    <lineage>
        <taxon>Bacteria</taxon>
        <taxon>Pseudomonadati</taxon>
        <taxon>Pseudomonadota</taxon>
        <taxon>Gammaproteobacteria</taxon>
        <taxon>Vibrionales</taxon>
        <taxon>Vibrionaceae</taxon>
        <taxon>Vibrio</taxon>
    </lineage>
</organism>
<protein>
    <submittedName>
        <fullName evidence="1">Uncharacterized protein</fullName>
    </submittedName>
</protein>
<dbReference type="EMBL" id="KU356480">
    <property type="protein sequence ID" value="ANS55700.1"/>
    <property type="molecule type" value="Genomic_DNA"/>
</dbReference>
<dbReference type="RefSeq" id="WP_017190439.1">
    <property type="nucleotide sequence ID" value="NZ_JAESOU010000019.1"/>
</dbReference>
<name>A0A1B1LRM4_VIBPH</name>
<accession>A0A1B1LRM4</accession>
<evidence type="ECO:0000313" key="1">
    <source>
        <dbReference type="EMBL" id="ANS55700.1"/>
    </source>
</evidence>
<sequence length="84" mass="9754">MASLMFQLATSCKGRIERHRTVGDKNAPKRMHIYFSLESQQRFVMTEEKTKQGREFTELREEQQGKSLSAIEGECMEELGLEIN</sequence>
<proteinExistence type="predicted"/>